<sequence>MHQRLIQMSQMNNGQVINLVLESQRSAKKDEKVKVTHCVSLDQNNYKNELNLIKTKNTPQIQQQSHRQGINPLNSGINSQGTHLNYQMPYFNSRQISKDVTTTSVLNEKKQQMSVMDKYKLERQMIEDVLDQQQNHYPKHQESYMKYSQNPEIKIDHLPMENFLRVKSKCSISESEAINQKNKAIDDILLSPKLQSKDVTIKTSNYHDRDKLSQNQASYGVNQKYGQLITECNQNPGALINSNKEKFNDKSPADNSQLEQVSNWNLLDNSPVQINLQGKLENQQIVNFRSQQPDKFTKVNLVKNSLMKNIF</sequence>
<organism evidence="1 2">
    <name type="scientific">Stylonychia lemnae</name>
    <name type="common">Ciliate</name>
    <dbReference type="NCBI Taxonomy" id="5949"/>
    <lineage>
        <taxon>Eukaryota</taxon>
        <taxon>Sar</taxon>
        <taxon>Alveolata</taxon>
        <taxon>Ciliophora</taxon>
        <taxon>Intramacronucleata</taxon>
        <taxon>Spirotrichea</taxon>
        <taxon>Stichotrichia</taxon>
        <taxon>Sporadotrichida</taxon>
        <taxon>Oxytrichidae</taxon>
        <taxon>Stylonychinae</taxon>
        <taxon>Stylonychia</taxon>
    </lineage>
</organism>
<dbReference type="EMBL" id="CCKQ01019424">
    <property type="protein sequence ID" value="CDW91439.1"/>
    <property type="molecule type" value="Genomic_DNA"/>
</dbReference>
<keyword evidence="2" id="KW-1185">Reference proteome</keyword>
<dbReference type="InParanoid" id="A0A078BAQ4"/>
<dbReference type="AlphaFoldDB" id="A0A078BAQ4"/>
<reference evidence="1 2" key="1">
    <citation type="submission" date="2014-06" db="EMBL/GenBank/DDBJ databases">
        <authorList>
            <person name="Swart Estienne"/>
        </authorList>
    </citation>
    <scope>NUCLEOTIDE SEQUENCE [LARGE SCALE GENOMIC DNA]</scope>
    <source>
        <strain evidence="1 2">130c</strain>
    </source>
</reference>
<proteinExistence type="predicted"/>
<evidence type="ECO:0000313" key="1">
    <source>
        <dbReference type="EMBL" id="CDW91439.1"/>
    </source>
</evidence>
<accession>A0A078BAQ4</accession>
<name>A0A078BAQ4_STYLE</name>
<evidence type="ECO:0000313" key="2">
    <source>
        <dbReference type="Proteomes" id="UP000039865"/>
    </source>
</evidence>
<dbReference type="Proteomes" id="UP000039865">
    <property type="component" value="Unassembled WGS sequence"/>
</dbReference>
<protein>
    <submittedName>
        <fullName evidence="1">Uncharacterized protein</fullName>
    </submittedName>
</protein>
<gene>
    <name evidence="1" type="primary">Contig4143.g4428</name>
    <name evidence="1" type="ORF">STYLEM_20594</name>
</gene>